<dbReference type="SMART" id="SM00862">
    <property type="entry name" value="Trans_reg_C"/>
    <property type="match status" value="1"/>
</dbReference>
<dbReference type="Gene3D" id="6.10.250.690">
    <property type="match status" value="1"/>
</dbReference>
<dbReference type="InterPro" id="IPR011006">
    <property type="entry name" value="CheY-like_superfamily"/>
</dbReference>
<dbReference type="SUPFAM" id="SSF46894">
    <property type="entry name" value="C-terminal effector domain of the bipartite response regulators"/>
    <property type="match status" value="1"/>
</dbReference>
<dbReference type="Gene3D" id="3.40.50.2300">
    <property type="match status" value="1"/>
</dbReference>
<keyword evidence="4 7" id="KW-0238">DNA-binding</keyword>
<proteinExistence type="predicted"/>
<evidence type="ECO:0000256" key="5">
    <source>
        <dbReference type="ARBA" id="ARBA00023163"/>
    </source>
</evidence>
<dbReference type="SUPFAM" id="SSF52172">
    <property type="entry name" value="CheY-like"/>
    <property type="match status" value="1"/>
</dbReference>
<dbReference type="PANTHER" id="PTHR48111">
    <property type="entry name" value="REGULATOR OF RPOS"/>
    <property type="match status" value="1"/>
</dbReference>
<dbReference type="SMART" id="SM00448">
    <property type="entry name" value="REC"/>
    <property type="match status" value="1"/>
</dbReference>
<dbReference type="AlphaFoldDB" id="A0A7H0HM17"/>
<dbReference type="GO" id="GO:0006355">
    <property type="term" value="P:regulation of DNA-templated transcription"/>
    <property type="evidence" value="ECO:0007669"/>
    <property type="project" value="InterPro"/>
</dbReference>
<dbReference type="EMBL" id="CP060825">
    <property type="protein sequence ID" value="QNP61583.1"/>
    <property type="molecule type" value="Genomic_DNA"/>
</dbReference>
<keyword evidence="11" id="KW-1185">Reference proteome</keyword>
<evidence type="ECO:0000256" key="4">
    <source>
        <dbReference type="ARBA" id="ARBA00023125"/>
    </source>
</evidence>
<dbReference type="InterPro" id="IPR039420">
    <property type="entry name" value="WalR-like"/>
</dbReference>
<dbReference type="InterPro" id="IPR001867">
    <property type="entry name" value="OmpR/PhoB-type_DNA-bd"/>
</dbReference>
<dbReference type="Pfam" id="PF00072">
    <property type="entry name" value="Response_reg"/>
    <property type="match status" value="1"/>
</dbReference>
<evidence type="ECO:0000313" key="10">
    <source>
        <dbReference type="EMBL" id="QNP61583.1"/>
    </source>
</evidence>
<evidence type="ECO:0000313" key="11">
    <source>
        <dbReference type="Proteomes" id="UP000516230"/>
    </source>
</evidence>
<evidence type="ECO:0000256" key="3">
    <source>
        <dbReference type="ARBA" id="ARBA00023015"/>
    </source>
</evidence>
<dbReference type="GO" id="GO:0005829">
    <property type="term" value="C:cytosol"/>
    <property type="evidence" value="ECO:0007669"/>
    <property type="project" value="TreeGrafter"/>
</dbReference>
<dbReference type="InterPro" id="IPR016032">
    <property type="entry name" value="Sig_transdc_resp-reg_C-effctor"/>
</dbReference>
<evidence type="ECO:0000259" key="9">
    <source>
        <dbReference type="PROSITE" id="PS51755"/>
    </source>
</evidence>
<evidence type="ECO:0000256" key="1">
    <source>
        <dbReference type="ARBA" id="ARBA00022553"/>
    </source>
</evidence>
<evidence type="ECO:0000256" key="2">
    <source>
        <dbReference type="ARBA" id="ARBA00023012"/>
    </source>
</evidence>
<dbReference type="Proteomes" id="UP000516230">
    <property type="component" value="Chromosome"/>
</dbReference>
<dbReference type="PROSITE" id="PS50110">
    <property type="entry name" value="RESPONSE_REGULATORY"/>
    <property type="match status" value="1"/>
</dbReference>
<dbReference type="Pfam" id="PF00486">
    <property type="entry name" value="Trans_reg_C"/>
    <property type="match status" value="1"/>
</dbReference>
<name>A0A7H0HM17_9ACTN</name>
<dbReference type="InterPro" id="IPR001789">
    <property type="entry name" value="Sig_transdc_resp-reg_receiver"/>
</dbReference>
<keyword evidence="1" id="KW-0597">Phosphoprotein</keyword>
<evidence type="ECO:0000259" key="8">
    <source>
        <dbReference type="PROSITE" id="PS50110"/>
    </source>
</evidence>
<dbReference type="GO" id="GO:0000156">
    <property type="term" value="F:phosphorelay response regulator activity"/>
    <property type="evidence" value="ECO:0007669"/>
    <property type="project" value="TreeGrafter"/>
</dbReference>
<reference evidence="10 11" key="1">
    <citation type="submission" date="2020-08" db="EMBL/GenBank/DDBJ databases">
        <title>A novel species.</title>
        <authorList>
            <person name="Gao J."/>
        </authorList>
    </citation>
    <scope>NUCLEOTIDE SEQUENCE [LARGE SCALE GENOMIC DNA]</scope>
    <source>
        <strain evidence="10 11">CRPJ-33</strain>
    </source>
</reference>
<dbReference type="GO" id="GO:0032993">
    <property type="term" value="C:protein-DNA complex"/>
    <property type="evidence" value="ECO:0007669"/>
    <property type="project" value="TreeGrafter"/>
</dbReference>
<comment type="caution">
    <text evidence="6">Lacks conserved residue(s) required for the propagation of feature annotation.</text>
</comment>
<dbReference type="PANTHER" id="PTHR48111:SF1">
    <property type="entry name" value="TWO-COMPONENT RESPONSE REGULATOR ORR33"/>
    <property type="match status" value="1"/>
</dbReference>
<feature type="DNA-binding region" description="OmpR/PhoB-type" evidence="7">
    <location>
        <begin position="124"/>
        <end position="219"/>
    </location>
</feature>
<keyword evidence="3" id="KW-0805">Transcription regulation</keyword>
<gene>
    <name evidence="10" type="ORF">IAG43_00700</name>
</gene>
<protein>
    <submittedName>
        <fullName evidence="10">Response regulator transcription factor</fullName>
    </submittedName>
</protein>
<keyword evidence="5" id="KW-0804">Transcription</keyword>
<dbReference type="KEGG" id="sgj:IAG43_00700"/>
<feature type="domain" description="OmpR/PhoB-type" evidence="9">
    <location>
        <begin position="124"/>
        <end position="219"/>
    </location>
</feature>
<accession>A0A7H0HM17</accession>
<dbReference type="PROSITE" id="PS51755">
    <property type="entry name" value="OMPR_PHOB"/>
    <property type="match status" value="1"/>
</dbReference>
<sequence length="235" mass="26140">MRNVLVVERETAAADALVRDLRRQGYSARSVATGAHALHAYREADLVLLSLELPDVDGIEVCRSLRDASDVPLIAFTRRDDELERVLALKAGADDCVAQTWGFREIGARIEAVLRRARRGPASSEAISLRPLHIDPRTREVRLRDRLIDVTSKEFELLYILAVNHETVVSRKELMSKVWGSDWGPTSRTIDTHVSTLRAKLGCSRWIVTVRGVGYRMAVARRAPEPAPALSAPEG</sequence>
<dbReference type="InterPro" id="IPR036388">
    <property type="entry name" value="WH-like_DNA-bd_sf"/>
</dbReference>
<evidence type="ECO:0000256" key="7">
    <source>
        <dbReference type="PROSITE-ProRule" id="PRU01091"/>
    </source>
</evidence>
<dbReference type="RefSeq" id="WP_187738790.1">
    <property type="nucleotide sequence ID" value="NZ_CP060825.1"/>
</dbReference>
<organism evidence="10 11">
    <name type="scientific">Streptomyces genisteinicus</name>
    <dbReference type="NCBI Taxonomy" id="2768068"/>
    <lineage>
        <taxon>Bacteria</taxon>
        <taxon>Bacillati</taxon>
        <taxon>Actinomycetota</taxon>
        <taxon>Actinomycetes</taxon>
        <taxon>Kitasatosporales</taxon>
        <taxon>Streptomycetaceae</taxon>
        <taxon>Streptomyces</taxon>
    </lineage>
</organism>
<dbReference type="GO" id="GO:0000976">
    <property type="term" value="F:transcription cis-regulatory region binding"/>
    <property type="evidence" value="ECO:0007669"/>
    <property type="project" value="TreeGrafter"/>
</dbReference>
<feature type="domain" description="Response regulatory" evidence="8">
    <location>
        <begin position="3"/>
        <end position="114"/>
    </location>
</feature>
<evidence type="ECO:0000256" key="6">
    <source>
        <dbReference type="PROSITE-ProRule" id="PRU00169"/>
    </source>
</evidence>
<keyword evidence="2" id="KW-0902">Two-component regulatory system</keyword>
<dbReference type="Gene3D" id="1.10.10.10">
    <property type="entry name" value="Winged helix-like DNA-binding domain superfamily/Winged helix DNA-binding domain"/>
    <property type="match status" value="1"/>
</dbReference>
<dbReference type="CDD" id="cd00383">
    <property type="entry name" value="trans_reg_C"/>
    <property type="match status" value="1"/>
</dbReference>